<dbReference type="CDD" id="cd01650">
    <property type="entry name" value="RT_nLTR_like"/>
    <property type="match status" value="1"/>
</dbReference>
<protein>
    <recommendedName>
        <fullName evidence="1">Reverse transcriptase domain-containing protein</fullName>
    </recommendedName>
</protein>
<dbReference type="PANTHER" id="PTHR33332">
    <property type="entry name" value="REVERSE TRANSCRIPTASE DOMAIN-CONTAINING PROTEIN"/>
    <property type="match status" value="1"/>
</dbReference>
<dbReference type="GO" id="GO:0071897">
    <property type="term" value="P:DNA biosynthetic process"/>
    <property type="evidence" value="ECO:0007669"/>
    <property type="project" value="UniProtKB-ARBA"/>
</dbReference>
<dbReference type="InterPro" id="IPR043502">
    <property type="entry name" value="DNA/RNA_pol_sf"/>
</dbReference>
<feature type="domain" description="Reverse transcriptase" evidence="1">
    <location>
        <begin position="51"/>
        <end position="323"/>
    </location>
</feature>
<dbReference type="AlphaFoldDB" id="A0A1B6K8M1"/>
<organism evidence="2">
    <name type="scientific">Graphocephala atropunctata</name>
    <dbReference type="NCBI Taxonomy" id="36148"/>
    <lineage>
        <taxon>Eukaryota</taxon>
        <taxon>Metazoa</taxon>
        <taxon>Ecdysozoa</taxon>
        <taxon>Arthropoda</taxon>
        <taxon>Hexapoda</taxon>
        <taxon>Insecta</taxon>
        <taxon>Pterygota</taxon>
        <taxon>Neoptera</taxon>
        <taxon>Paraneoptera</taxon>
        <taxon>Hemiptera</taxon>
        <taxon>Auchenorrhyncha</taxon>
        <taxon>Membracoidea</taxon>
        <taxon>Cicadellidae</taxon>
        <taxon>Cicadellinae</taxon>
        <taxon>Cicadellini</taxon>
        <taxon>Graphocephala</taxon>
    </lineage>
</organism>
<dbReference type="InterPro" id="IPR000477">
    <property type="entry name" value="RT_dom"/>
</dbReference>
<gene>
    <name evidence="2" type="ORF">g.23926</name>
</gene>
<dbReference type="SUPFAM" id="SSF56672">
    <property type="entry name" value="DNA/RNA polymerases"/>
    <property type="match status" value="1"/>
</dbReference>
<evidence type="ECO:0000259" key="1">
    <source>
        <dbReference type="PROSITE" id="PS50878"/>
    </source>
</evidence>
<dbReference type="PROSITE" id="PS50878">
    <property type="entry name" value="RT_POL"/>
    <property type="match status" value="1"/>
</dbReference>
<sequence length="529" mass="60679">MIIHNTTDEEVENIIDSMKSKPSSGEDDTPSKLIKHCKNELTSPLTILINKSLHEGTFPSSLKIAKVYPKYKSGQNTEAANYRPISLISCFSKILERVVLSRLTEHLQHYNLLTPRQHGFIKNRSTTTAVVQLIEGIIDKLEQGYLITSIMLDFSKAFACLNHKLIIEKLRTLGINGKEANWFTSYLSGRKQRVELRYTDSHTNLKVKSEALPMTRGVPQGSVLGPVLYILLANDFPQYLEEFCETVMFADDTALLVASKNTEELEINSYTAYNMAKQYCFQNDLVLNESKSYQLIYTTRQNEHQGLPELTTTNSNKYLGIILDNNLSWTPHVTQLCKKLNAGLYAMRRMKQISDKKTTLTAYFSLFETHLRYGLLVWGGTSTTNLQRVLIIQKRAIRIIKGLKPQETCREAFKEYNILTVTALYILEVILHAVKTGKARLGDQHTHNTRHRHDFTLDTHHLSIFEKKPSYQGAVLYNCLPENLKRLPEKNLKQGITNWLLDRTTYIQFRSFWTGKPNIEEGHIYSLHS</sequence>
<accession>A0A1B6K8M1</accession>
<dbReference type="Pfam" id="PF00078">
    <property type="entry name" value="RVT_1"/>
    <property type="match status" value="1"/>
</dbReference>
<dbReference type="EMBL" id="GEBQ01032195">
    <property type="protein sequence ID" value="JAT07782.1"/>
    <property type="molecule type" value="Transcribed_RNA"/>
</dbReference>
<proteinExistence type="predicted"/>
<evidence type="ECO:0000313" key="2">
    <source>
        <dbReference type="EMBL" id="JAT07782.1"/>
    </source>
</evidence>
<name>A0A1B6K8M1_9HEMI</name>
<reference evidence="2" key="1">
    <citation type="submission" date="2015-11" db="EMBL/GenBank/DDBJ databases">
        <title>De novo transcriptome assembly of four potential Pierce s Disease insect vectors from Arizona vineyards.</title>
        <authorList>
            <person name="Tassone E.E."/>
        </authorList>
    </citation>
    <scope>NUCLEOTIDE SEQUENCE</scope>
</reference>